<proteinExistence type="predicted"/>
<gene>
    <name evidence="1" type="ORF">ACFL27_25875</name>
</gene>
<comment type="caution">
    <text evidence="1">The sequence shown here is derived from an EMBL/GenBank/DDBJ whole genome shotgun (WGS) entry which is preliminary data.</text>
</comment>
<sequence>MISIEILSVVPVELKKSSMQRFDSLRFVVLKSSEVPDVAIVKISSQLSLPKPPVTTSYGHLKSVRSYTFDELYSAYTSRVKMIGRSSGLQQDLILEYPASFYFKYPDNPQGFLLNQLFTTSNQARSDDSGVLLVD</sequence>
<evidence type="ECO:0000313" key="1">
    <source>
        <dbReference type="EMBL" id="MFC1853628.1"/>
    </source>
</evidence>
<reference evidence="1 2" key="1">
    <citation type="submission" date="2024-09" db="EMBL/GenBank/DDBJ databases">
        <title>Laminarin stimulates single cell rates of sulfate reduction while oxygen inhibits transcriptomic activity in coastal marine sediment.</title>
        <authorList>
            <person name="Lindsay M."/>
            <person name="Orcutt B."/>
            <person name="Emerson D."/>
            <person name="Stepanauskas R."/>
            <person name="D'Angelo T."/>
        </authorList>
    </citation>
    <scope>NUCLEOTIDE SEQUENCE [LARGE SCALE GENOMIC DNA]</scope>
    <source>
        <strain evidence="1">SAG AM-311-K15</strain>
    </source>
</reference>
<name>A0ABV6Z5A4_UNCC1</name>
<evidence type="ECO:0000313" key="2">
    <source>
        <dbReference type="Proteomes" id="UP001594351"/>
    </source>
</evidence>
<protein>
    <submittedName>
        <fullName evidence="1">Uncharacterized protein</fullName>
    </submittedName>
</protein>
<organism evidence="1 2">
    <name type="scientific">candidate division CSSED10-310 bacterium</name>
    <dbReference type="NCBI Taxonomy" id="2855610"/>
    <lineage>
        <taxon>Bacteria</taxon>
        <taxon>Bacteria division CSSED10-310</taxon>
    </lineage>
</organism>
<dbReference type="EMBL" id="JBHPBY010000555">
    <property type="protein sequence ID" value="MFC1853628.1"/>
    <property type="molecule type" value="Genomic_DNA"/>
</dbReference>
<keyword evidence="2" id="KW-1185">Reference proteome</keyword>
<dbReference type="Proteomes" id="UP001594351">
    <property type="component" value="Unassembled WGS sequence"/>
</dbReference>
<accession>A0ABV6Z5A4</accession>